<dbReference type="OrthoDB" id="3573251at2759"/>
<reference evidence="2" key="1">
    <citation type="journal article" date="2021" name="IMA Fungus">
        <title>Genomic characterization of three marine fungi, including Emericellopsis atlantica sp. nov. with signatures of a generalist lifestyle and marine biomass degradation.</title>
        <authorList>
            <person name="Hagestad O.C."/>
            <person name="Hou L."/>
            <person name="Andersen J.H."/>
            <person name="Hansen E.H."/>
            <person name="Altermark B."/>
            <person name="Li C."/>
            <person name="Kuhnert E."/>
            <person name="Cox R.J."/>
            <person name="Crous P.W."/>
            <person name="Spatafora J.W."/>
            <person name="Lail K."/>
            <person name="Amirebrahimi M."/>
            <person name="Lipzen A."/>
            <person name="Pangilinan J."/>
            <person name="Andreopoulos W."/>
            <person name="Hayes R.D."/>
            <person name="Ng V."/>
            <person name="Grigoriev I.V."/>
            <person name="Jackson S.A."/>
            <person name="Sutton T.D.S."/>
            <person name="Dobson A.D.W."/>
            <person name="Rama T."/>
        </authorList>
    </citation>
    <scope>NUCLEOTIDE SEQUENCE</scope>
    <source>
        <strain evidence="2">TRa3180A</strain>
    </source>
</reference>
<name>A0A9P7Z2Z1_9HELO</name>
<protein>
    <submittedName>
        <fullName evidence="2">Uncharacterized protein</fullName>
    </submittedName>
</protein>
<organism evidence="2 3">
    <name type="scientific">Calycina marina</name>
    <dbReference type="NCBI Taxonomy" id="1763456"/>
    <lineage>
        <taxon>Eukaryota</taxon>
        <taxon>Fungi</taxon>
        <taxon>Dikarya</taxon>
        <taxon>Ascomycota</taxon>
        <taxon>Pezizomycotina</taxon>
        <taxon>Leotiomycetes</taxon>
        <taxon>Helotiales</taxon>
        <taxon>Pezizellaceae</taxon>
        <taxon>Calycina</taxon>
    </lineage>
</organism>
<evidence type="ECO:0000256" key="1">
    <source>
        <dbReference type="SAM" id="MobiDB-lite"/>
    </source>
</evidence>
<evidence type="ECO:0000313" key="3">
    <source>
        <dbReference type="Proteomes" id="UP000887226"/>
    </source>
</evidence>
<keyword evidence="3" id="KW-1185">Reference proteome</keyword>
<dbReference type="EMBL" id="MU253892">
    <property type="protein sequence ID" value="KAG9244643.1"/>
    <property type="molecule type" value="Genomic_DNA"/>
</dbReference>
<accession>A0A9P7Z2Z1</accession>
<feature type="compositionally biased region" description="Basic and acidic residues" evidence="1">
    <location>
        <begin position="73"/>
        <end position="84"/>
    </location>
</feature>
<dbReference type="AlphaFoldDB" id="A0A9P7Z2Z1"/>
<feature type="region of interest" description="Disordered" evidence="1">
    <location>
        <begin position="1"/>
        <end position="84"/>
    </location>
</feature>
<feature type="compositionally biased region" description="Basic and acidic residues" evidence="1">
    <location>
        <begin position="1"/>
        <end position="11"/>
    </location>
</feature>
<sequence length="113" mass="12503">MTKALELDKMKRSGKAADGNCFATLSQRSGEARNWEESDEYDTDKVIEVMAEAPDAPRPDHTQRRPRTPARAVTRDNTKANKGKGDTLSIILSVVEELKNSNEEIKATAQNSV</sequence>
<evidence type="ECO:0000313" key="2">
    <source>
        <dbReference type="EMBL" id="KAG9244643.1"/>
    </source>
</evidence>
<dbReference type="Proteomes" id="UP000887226">
    <property type="component" value="Unassembled WGS sequence"/>
</dbReference>
<proteinExistence type="predicted"/>
<comment type="caution">
    <text evidence="2">The sequence shown here is derived from an EMBL/GenBank/DDBJ whole genome shotgun (WGS) entry which is preliminary data.</text>
</comment>
<gene>
    <name evidence="2" type="ORF">BJ878DRAFT_479959</name>
</gene>